<evidence type="ECO:0000313" key="2">
    <source>
        <dbReference type="Proteomes" id="UP000031672"/>
    </source>
</evidence>
<proteinExistence type="predicted"/>
<dbReference type="Proteomes" id="UP000031672">
    <property type="component" value="Unassembled WGS sequence"/>
</dbReference>
<protein>
    <submittedName>
        <fullName evidence="1">Uncharacterized protein</fullName>
    </submittedName>
</protein>
<name>A0A0C2NVL0_9VIBR</name>
<dbReference type="OrthoDB" id="5917490at2"/>
<dbReference type="RefSeq" id="WP_040992224.1">
    <property type="nucleotide sequence ID" value="NZ_JTKH01000024.1"/>
</dbReference>
<reference evidence="1 2" key="1">
    <citation type="submission" date="2014-11" db="EMBL/GenBank/DDBJ databases">
        <title>Draft Genome Sequence of Vibrio piscirenalis strains CECT 8603T and CECT 8604, two marine Gammaproteobacterium isolated from cultured gilthead sea bream (Sparus aurata).</title>
        <authorList>
            <person name="Arahal D.R."/>
            <person name="Rodrigo-Torres L."/>
            <person name="Lucena T."/>
            <person name="Pujalte M.J."/>
        </authorList>
    </citation>
    <scope>NUCLEOTIDE SEQUENCE [LARGE SCALE GENOMIC DNA]</scope>
    <source>
        <strain evidence="1 2">DCR 1-4-2</strain>
    </source>
</reference>
<gene>
    <name evidence="1" type="ORF">OJ16_15885</name>
</gene>
<accession>A0A0C2NVL0</accession>
<keyword evidence="2" id="KW-1185">Reference proteome</keyword>
<dbReference type="EMBL" id="JTKH01000024">
    <property type="protein sequence ID" value="KII76286.1"/>
    <property type="molecule type" value="Genomic_DNA"/>
</dbReference>
<comment type="caution">
    <text evidence="1">The sequence shown here is derived from an EMBL/GenBank/DDBJ whole genome shotgun (WGS) entry which is preliminary data.</text>
</comment>
<accession>A0A0C2N9G5</accession>
<organism evidence="1 2">
    <name type="scientific">Vibrio renipiscarius</name>
    <dbReference type="NCBI Taxonomy" id="1461322"/>
    <lineage>
        <taxon>Bacteria</taxon>
        <taxon>Pseudomonadati</taxon>
        <taxon>Pseudomonadota</taxon>
        <taxon>Gammaproteobacteria</taxon>
        <taxon>Vibrionales</taxon>
        <taxon>Vibrionaceae</taxon>
        <taxon>Vibrio</taxon>
    </lineage>
</organism>
<dbReference type="STRING" id="1461322.OJ16_15885"/>
<dbReference type="AlphaFoldDB" id="A0A0C2NVL0"/>
<sequence>MPTPIKLILLVIVALAGFFAKDIAGWFYSSETANLSDYCQLSTKECQQGNITVAMESDTAQPLAPVKVVATWPDNQTDSLRLSLHGYEMDMGMALFELKASGEHTFEAEVLLPACRSKNMTWIGQLSDGQQSMNVAIRMIR</sequence>
<evidence type="ECO:0000313" key="1">
    <source>
        <dbReference type="EMBL" id="KII76286.1"/>
    </source>
</evidence>